<evidence type="ECO:0008006" key="14">
    <source>
        <dbReference type="Google" id="ProtNLM"/>
    </source>
</evidence>
<evidence type="ECO:0000259" key="10">
    <source>
        <dbReference type="Pfam" id="PF00251"/>
    </source>
</evidence>
<evidence type="ECO:0000256" key="9">
    <source>
        <dbReference type="SAM" id="Phobius"/>
    </source>
</evidence>
<keyword evidence="6 7" id="KW-0326">Glycosidase</keyword>
<dbReference type="InterPro" id="IPR013148">
    <property type="entry name" value="Glyco_hydro_32_N"/>
</dbReference>
<feature type="domain" description="Beta-fructofuranosidase N-terminal" evidence="12">
    <location>
        <begin position="16"/>
        <end position="129"/>
    </location>
</feature>
<keyword evidence="9" id="KW-0472">Membrane</keyword>
<dbReference type="CDD" id="cd18624">
    <property type="entry name" value="GH32_Fruct1-like"/>
    <property type="match status" value="1"/>
</dbReference>
<feature type="compositionally biased region" description="Low complexity" evidence="8">
    <location>
        <begin position="83"/>
        <end position="94"/>
    </location>
</feature>
<dbReference type="EMBL" id="CM008046">
    <property type="protein sequence ID" value="PAN03524.1"/>
    <property type="molecule type" value="Genomic_DNA"/>
</dbReference>
<dbReference type="GO" id="GO:0005773">
    <property type="term" value="C:vacuole"/>
    <property type="evidence" value="ECO:0007669"/>
    <property type="project" value="UniProtKB-SubCell"/>
</dbReference>
<dbReference type="PROSITE" id="PS00609">
    <property type="entry name" value="GLYCOSYL_HYDROL_F32"/>
    <property type="match status" value="1"/>
</dbReference>
<evidence type="ECO:0000256" key="1">
    <source>
        <dbReference type="ARBA" id="ARBA00004116"/>
    </source>
</evidence>
<evidence type="ECO:0000256" key="2">
    <source>
        <dbReference type="ARBA" id="ARBA00009902"/>
    </source>
</evidence>
<dbReference type="InterPro" id="IPR021792">
    <property type="entry name" value="Beta-fructofuranosidase_N"/>
</dbReference>
<evidence type="ECO:0000259" key="11">
    <source>
        <dbReference type="Pfam" id="PF08244"/>
    </source>
</evidence>
<dbReference type="Gene3D" id="2.60.120.560">
    <property type="entry name" value="Exo-inulinase, domain 1"/>
    <property type="match status" value="1"/>
</dbReference>
<keyword evidence="9" id="KW-0812">Transmembrane</keyword>
<dbReference type="GO" id="GO:0004564">
    <property type="term" value="F:beta-fructofuranosidase activity"/>
    <property type="evidence" value="ECO:0007669"/>
    <property type="project" value="InterPro"/>
</dbReference>
<gene>
    <name evidence="13" type="ORF">PAHAL_1G004700</name>
</gene>
<evidence type="ECO:0000256" key="3">
    <source>
        <dbReference type="ARBA" id="ARBA00022554"/>
    </source>
</evidence>
<dbReference type="Pfam" id="PF11837">
    <property type="entry name" value="INV_N"/>
    <property type="match status" value="1"/>
</dbReference>
<dbReference type="GO" id="GO:0005975">
    <property type="term" value="P:carbohydrate metabolic process"/>
    <property type="evidence" value="ECO:0007669"/>
    <property type="project" value="InterPro"/>
</dbReference>
<reference evidence="13" key="1">
    <citation type="submission" date="2018-04" db="EMBL/GenBank/DDBJ databases">
        <title>WGS assembly of Panicum hallii.</title>
        <authorList>
            <person name="Lovell J."/>
            <person name="Jenkins J."/>
            <person name="Lowry D."/>
            <person name="Mamidi S."/>
            <person name="Sreedasyam A."/>
            <person name="Weng X."/>
            <person name="Barry K."/>
            <person name="Bonette J."/>
            <person name="Campitelli B."/>
            <person name="Daum C."/>
            <person name="Gordon S."/>
            <person name="Gould B."/>
            <person name="Lipzen A."/>
            <person name="Macqueen A."/>
            <person name="Palacio-Mejia J."/>
            <person name="Plott C."/>
            <person name="Shakirov E."/>
            <person name="Shu S."/>
            <person name="Yoshinaga Y."/>
            <person name="Zane M."/>
            <person name="Rokhsar D."/>
            <person name="Grimwood J."/>
            <person name="Schmutz J."/>
            <person name="Juenger T."/>
        </authorList>
    </citation>
    <scope>NUCLEOTIDE SEQUENCE [LARGE SCALE GENOMIC DNA]</scope>
    <source>
        <strain evidence="13">FIL2</strain>
    </source>
</reference>
<protein>
    <recommendedName>
        <fullName evidence="14">Beta-fructofuranosidase</fullName>
    </recommendedName>
</protein>
<dbReference type="AlphaFoldDB" id="A0A2S3GKC5"/>
<dbReference type="Proteomes" id="UP000243499">
    <property type="component" value="Chromosome 1"/>
</dbReference>
<evidence type="ECO:0000256" key="5">
    <source>
        <dbReference type="ARBA" id="ARBA00023180"/>
    </source>
</evidence>
<dbReference type="InterPro" id="IPR018053">
    <property type="entry name" value="Glyco_hydro_32_AS"/>
</dbReference>
<dbReference type="InterPro" id="IPR050551">
    <property type="entry name" value="Fructan_Metab_Enzymes"/>
</dbReference>
<dbReference type="SUPFAM" id="SSF75005">
    <property type="entry name" value="Arabinanase/levansucrase/invertase"/>
    <property type="match status" value="1"/>
</dbReference>
<dbReference type="InterPro" id="IPR023296">
    <property type="entry name" value="Glyco_hydro_beta-prop_sf"/>
</dbReference>
<dbReference type="Gene3D" id="2.115.10.20">
    <property type="entry name" value="Glycosyl hydrolase domain, family 43"/>
    <property type="match status" value="1"/>
</dbReference>
<dbReference type="InterPro" id="IPR013189">
    <property type="entry name" value="Glyco_hydro_32_C"/>
</dbReference>
<comment type="similarity">
    <text evidence="2 7">Belongs to the glycosyl hydrolase 32 family.</text>
</comment>
<evidence type="ECO:0000313" key="13">
    <source>
        <dbReference type="EMBL" id="PAN03524.1"/>
    </source>
</evidence>
<evidence type="ECO:0000256" key="4">
    <source>
        <dbReference type="ARBA" id="ARBA00022801"/>
    </source>
</evidence>
<dbReference type="Gramene" id="PAN03524">
    <property type="protein sequence ID" value="PAN03524"/>
    <property type="gene ID" value="PAHAL_1G004700"/>
</dbReference>
<accession>A0A2S3GKC5</accession>
<feature type="region of interest" description="Disordered" evidence="8">
    <location>
        <begin position="83"/>
        <end position="110"/>
    </location>
</feature>
<evidence type="ECO:0000259" key="12">
    <source>
        <dbReference type="Pfam" id="PF11837"/>
    </source>
</evidence>
<keyword evidence="9" id="KW-1133">Transmembrane helix</keyword>
<name>A0A2S3GKC5_9POAL</name>
<feature type="domain" description="Glycosyl hydrolase family 32 N-terminal" evidence="10">
    <location>
        <begin position="137"/>
        <end position="467"/>
    </location>
</feature>
<keyword evidence="3" id="KW-0926">Vacuole</keyword>
<comment type="subcellular location">
    <subcellularLocation>
        <location evidence="1">Vacuole</location>
    </subcellularLocation>
</comment>
<keyword evidence="5" id="KW-0325">Glycoprotein</keyword>
<evidence type="ECO:0000256" key="6">
    <source>
        <dbReference type="ARBA" id="ARBA00023295"/>
    </source>
</evidence>
<feature type="transmembrane region" description="Helical" evidence="9">
    <location>
        <begin position="43"/>
        <end position="64"/>
    </location>
</feature>
<dbReference type="InterPro" id="IPR013320">
    <property type="entry name" value="ConA-like_dom_sf"/>
</dbReference>
<evidence type="ECO:0000256" key="8">
    <source>
        <dbReference type="SAM" id="MobiDB-lite"/>
    </source>
</evidence>
<dbReference type="Pfam" id="PF00251">
    <property type="entry name" value="Glyco_hydro_32N"/>
    <property type="match status" value="1"/>
</dbReference>
<dbReference type="InterPro" id="IPR001362">
    <property type="entry name" value="Glyco_hydro_32"/>
</dbReference>
<dbReference type="Pfam" id="PF08244">
    <property type="entry name" value="Glyco_hydro_32C"/>
    <property type="match status" value="1"/>
</dbReference>
<organism evidence="13">
    <name type="scientific">Panicum hallii</name>
    <dbReference type="NCBI Taxonomy" id="206008"/>
    <lineage>
        <taxon>Eukaryota</taxon>
        <taxon>Viridiplantae</taxon>
        <taxon>Streptophyta</taxon>
        <taxon>Embryophyta</taxon>
        <taxon>Tracheophyta</taxon>
        <taxon>Spermatophyta</taxon>
        <taxon>Magnoliopsida</taxon>
        <taxon>Liliopsida</taxon>
        <taxon>Poales</taxon>
        <taxon>Poaceae</taxon>
        <taxon>PACMAD clade</taxon>
        <taxon>Panicoideae</taxon>
        <taxon>Panicodae</taxon>
        <taxon>Paniceae</taxon>
        <taxon>Panicinae</taxon>
        <taxon>Panicum</taxon>
        <taxon>Panicum sect. Panicum</taxon>
    </lineage>
</organism>
<dbReference type="FunFam" id="2.115.10.20:FF:000001">
    <property type="entry name" value="Beta-fructofuranosidase, insoluble isoenzyme CWINV1"/>
    <property type="match status" value="1"/>
</dbReference>
<feature type="domain" description="Glycosyl hydrolase family 32 C-terminal" evidence="11">
    <location>
        <begin position="470"/>
        <end position="657"/>
    </location>
</feature>
<dbReference type="PANTHER" id="PTHR31953">
    <property type="entry name" value="BETA-FRUCTOFURANOSIDASE, INSOLUBLE ISOENZYME CWINV1-RELATED"/>
    <property type="match status" value="1"/>
</dbReference>
<evidence type="ECO:0000256" key="7">
    <source>
        <dbReference type="RuleBase" id="RU362110"/>
    </source>
</evidence>
<proteinExistence type="inferred from homology"/>
<sequence>METRESAPSTTPLPYSYSPLPAADAASAEVSGAGRAHGSRRPLCAAALVLSAALLLAVAALAGVRIAPPRPIMVGVGETAAATGTSAAAPRSRGPGAGVSEKTSGAWSSSSSGMLGEGGNAFPWSNAMLQWQRTGFHFQPQKNWMNDPNGPVYYKGWYHLFYQYNPDGAIWGNKIAWGHAVSRDLVHWRHLPLAMVPDQWYDINGVWTGSATTLPDGRIAMLYTGSTNESVQVQCLAVPSDPADPLLTNWTKYEGNPVLLPPPAIGPKDFRDPTTAWFDPSDRTWRIVIGSKDPHHAGIAVTYRTKDFVHFDLLPGPLHRVEGTGMWECIDFYPVGTRGKGSENGIDMSDAISKNGVVGDVVHVMKASMDDDRHDYYALGHYDAAANAWTPLEPERDVGIGLRYDWGKFYASKTFYDPAKRRRVLWGWVGETDSERADVAKGWASLQSIPRTVLFDTKTGTNLLQWPVEEVDTLRTNSTDLSGITIDHGSVFPLNLHRATQLDIVAEFEVDRHALMALNEADVGYNCSTSGGAASRGALGPFGLLVLADKHLHEQTAVYFYVAKGLDGGLTTHFCQDESRSSSANDIVKRVVGSALPVLDGETLSLRVLVDHSIVETFAQGGRSTATSRVYPTEAIYANAGVYLFNNATAARVTAKTLVVHEMDSSYNHDYL</sequence>
<dbReference type="SMART" id="SM00640">
    <property type="entry name" value="Glyco_32"/>
    <property type="match status" value="1"/>
</dbReference>
<keyword evidence="4 7" id="KW-0378">Hydrolase</keyword>
<dbReference type="SUPFAM" id="SSF49899">
    <property type="entry name" value="Concanavalin A-like lectins/glucanases"/>
    <property type="match status" value="1"/>
</dbReference>